<evidence type="ECO:0000259" key="8">
    <source>
        <dbReference type="PROSITE" id="PS50103"/>
    </source>
</evidence>
<evidence type="ECO:0000313" key="10">
    <source>
        <dbReference type="Proteomes" id="UP000030748"/>
    </source>
</evidence>
<feature type="domain" description="C3H1-type" evidence="8">
    <location>
        <begin position="1334"/>
        <end position="1363"/>
    </location>
</feature>
<reference evidence="9 10" key="1">
    <citation type="journal article" date="2013" name="Proc. Natl. Acad. Sci. U.S.A.">
        <title>Fine-scale variation in meiotic recombination in Mimulus inferred from population shotgun sequencing.</title>
        <authorList>
            <person name="Hellsten U."/>
            <person name="Wright K.M."/>
            <person name="Jenkins J."/>
            <person name="Shu S."/>
            <person name="Yuan Y."/>
            <person name="Wessler S.R."/>
            <person name="Schmutz J."/>
            <person name="Willis J.H."/>
            <person name="Rokhsar D.S."/>
        </authorList>
    </citation>
    <scope>NUCLEOTIDE SEQUENCE [LARGE SCALE GENOMIC DNA]</scope>
    <source>
        <strain evidence="10">cv. DUN x IM62</strain>
    </source>
</reference>
<organism evidence="9 10">
    <name type="scientific">Erythranthe guttata</name>
    <name type="common">Yellow monkey flower</name>
    <name type="synonym">Mimulus guttatus</name>
    <dbReference type="NCBI Taxonomy" id="4155"/>
    <lineage>
        <taxon>Eukaryota</taxon>
        <taxon>Viridiplantae</taxon>
        <taxon>Streptophyta</taxon>
        <taxon>Embryophyta</taxon>
        <taxon>Tracheophyta</taxon>
        <taxon>Spermatophyta</taxon>
        <taxon>Magnoliopsida</taxon>
        <taxon>eudicotyledons</taxon>
        <taxon>Gunneridae</taxon>
        <taxon>Pentapetalae</taxon>
        <taxon>asterids</taxon>
        <taxon>lamiids</taxon>
        <taxon>Lamiales</taxon>
        <taxon>Phrymaceae</taxon>
        <taxon>Erythranthe</taxon>
    </lineage>
</organism>
<feature type="region of interest" description="Disordered" evidence="7">
    <location>
        <begin position="845"/>
        <end position="872"/>
    </location>
</feature>
<feature type="zinc finger region" description="C3H1-type" evidence="6">
    <location>
        <begin position="1389"/>
        <end position="1415"/>
    </location>
</feature>
<dbReference type="GO" id="GO:0005634">
    <property type="term" value="C:nucleus"/>
    <property type="evidence" value="ECO:0000318"/>
    <property type="project" value="GO_Central"/>
</dbReference>
<keyword evidence="3 6" id="KW-0863">Zinc-finger</keyword>
<keyword evidence="2" id="KW-0677">Repeat</keyword>
<feature type="region of interest" description="Disordered" evidence="7">
    <location>
        <begin position="884"/>
        <end position="905"/>
    </location>
</feature>
<dbReference type="STRING" id="4155.A0A022QUZ1"/>
<proteinExistence type="predicted"/>
<feature type="domain" description="C3H1-type" evidence="8">
    <location>
        <begin position="1416"/>
        <end position="1443"/>
    </location>
</feature>
<keyword evidence="10" id="KW-1185">Reference proteome</keyword>
<evidence type="ECO:0000256" key="5">
    <source>
        <dbReference type="ARBA" id="ARBA00023125"/>
    </source>
</evidence>
<evidence type="ECO:0000313" key="9">
    <source>
        <dbReference type="EMBL" id="EYU32492.1"/>
    </source>
</evidence>
<feature type="domain" description="C3H1-type" evidence="8">
    <location>
        <begin position="1389"/>
        <end position="1415"/>
    </location>
</feature>
<feature type="compositionally biased region" description="Polar residues" evidence="7">
    <location>
        <begin position="845"/>
        <end position="865"/>
    </location>
</feature>
<gene>
    <name evidence="9" type="ORF">MIMGU_mgv1a0001072mg</name>
</gene>
<keyword evidence="5" id="KW-0238">DNA-binding</keyword>
<dbReference type="Gene3D" id="4.10.1000.10">
    <property type="entry name" value="Zinc finger, CCCH-type"/>
    <property type="match status" value="2"/>
</dbReference>
<dbReference type="Proteomes" id="UP000030748">
    <property type="component" value="Unassembled WGS sequence"/>
</dbReference>
<dbReference type="InterPro" id="IPR000571">
    <property type="entry name" value="Znf_CCCH"/>
</dbReference>
<feature type="compositionally biased region" description="Polar residues" evidence="7">
    <location>
        <begin position="890"/>
        <end position="900"/>
    </location>
</feature>
<feature type="zinc finger region" description="C3H1-type" evidence="6">
    <location>
        <begin position="1416"/>
        <end position="1443"/>
    </location>
</feature>
<feature type="zinc finger region" description="C3H1-type" evidence="6">
    <location>
        <begin position="1334"/>
        <end position="1363"/>
    </location>
</feature>
<evidence type="ECO:0000256" key="4">
    <source>
        <dbReference type="ARBA" id="ARBA00022833"/>
    </source>
</evidence>
<accession>A0A022QUZ1</accession>
<feature type="non-terminal residue" evidence="9">
    <location>
        <position position="1"/>
    </location>
</feature>
<evidence type="ECO:0000256" key="6">
    <source>
        <dbReference type="PROSITE-ProRule" id="PRU00723"/>
    </source>
</evidence>
<dbReference type="FunFam" id="4.10.1000.10:FF:000008">
    <property type="entry name" value="zinc finger CCCH domain-containing protein 3"/>
    <property type="match status" value="1"/>
</dbReference>
<evidence type="ECO:0000256" key="2">
    <source>
        <dbReference type="ARBA" id="ARBA00022737"/>
    </source>
</evidence>
<dbReference type="eggNOG" id="KOG1492">
    <property type="taxonomic scope" value="Eukaryota"/>
</dbReference>
<dbReference type="EMBL" id="KI630834">
    <property type="protein sequence ID" value="EYU32492.1"/>
    <property type="molecule type" value="Genomic_DNA"/>
</dbReference>
<dbReference type="GO" id="GO:0008270">
    <property type="term" value="F:zinc ion binding"/>
    <property type="evidence" value="ECO:0007669"/>
    <property type="project" value="UniProtKB-KW"/>
</dbReference>
<name>A0A022QUZ1_ERYGU</name>
<evidence type="ECO:0000256" key="7">
    <source>
        <dbReference type="SAM" id="MobiDB-lite"/>
    </source>
</evidence>
<dbReference type="PANTHER" id="PTHR46156">
    <property type="entry name" value="CCCH ZINGC FINGER"/>
    <property type="match status" value="1"/>
</dbReference>
<dbReference type="PANTHER" id="PTHR46156:SF1">
    <property type="entry name" value="ZINC FINGER CCCH DOMAIN-CONTAINING PROTEIN 3"/>
    <property type="match status" value="1"/>
</dbReference>
<keyword evidence="1 6" id="KW-0479">Metal-binding</keyword>
<dbReference type="GO" id="GO:0003677">
    <property type="term" value="F:DNA binding"/>
    <property type="evidence" value="ECO:0007669"/>
    <property type="project" value="UniProtKB-KW"/>
</dbReference>
<keyword evidence="4 6" id="KW-0862">Zinc</keyword>
<evidence type="ECO:0000256" key="3">
    <source>
        <dbReference type="ARBA" id="ARBA00022771"/>
    </source>
</evidence>
<dbReference type="FunFam" id="4.10.1000.10:FF:000022">
    <property type="entry name" value="Zinc finger CCCH domain-containing protein 7"/>
    <property type="match status" value="1"/>
</dbReference>
<dbReference type="PROSITE" id="PS50103">
    <property type="entry name" value="ZF_C3H1"/>
    <property type="match status" value="3"/>
</dbReference>
<evidence type="ECO:0000256" key="1">
    <source>
        <dbReference type="ARBA" id="ARBA00022723"/>
    </source>
</evidence>
<sequence>NKEPEFMQDNMRLGRFAGRLGRRVHNEEFVRSNKKRKLQKKNAIHRIPVGKDCSKHSGPPKNQHFKKNLSSGISGCKEKEGFQQLQTRIADKKEREQSPMELAISFKSNALVAKAILAPSGPAVRSVIDSSNVNNKTVYNMSDSPSAKSSNGVVKTHCLTHGLDLRSESHRTSIEVLDEASVSGSGFVGVDGAISFGENAIKNEPPRCMNLQSSTVVGSSKKKAKRLRKKKAARKKLLHKLSMQKEKESGNMVNANNTFNSPAAAPELNSDTTLSKGNLCSAIVGVVPDTILFPSLVGKVYEEGEIESDSDKSFPPNLKRKRHSLTTLTASSHAANNVINGCSGQVENSVTTTGEGDNVCQLENDGVGGHAHETLLVNESTGHGDSLYFNQHEKNVNKFVENGASVLRTEKRAIWSIDQYTRLGTDEYLSEFHESDSSLESDSRLLQRPKCVISSDVGSAYANSEELHPNQVNTPQIPVHAVEVRSSDGVVRDCSNVNIGITTRSDVPSADCKRISAQVEVSFPDALGEKSSTDVDSVEGSPTAISNVETCSHMDYSSKIIRKRKARSAPEGVYSLSTNVLVGTGRSIGGEVASLLSNNHIPDVEVDLLVENDTCNEDDFFNKELSEVEDTTLEVDSGANGLCFNYRKKKKGSCPRSNLISPLKDDPVAGGVTSDCSGLVLRSIKLAEWGAERREDSPSGSTSTTECAISDMEDKVVCENFYVADLDKNLSDVNKLYTAGDQAVIANSLSSCGDRTGVAASNSHEDLLASGFDMGSCMSSPEELLSYSDLSFSRNVACQTKNEEFMKKAAADNSQTNGKLSPSLLEGSSKMVKKSNFVHGKLTMSKNQPTVSKASPVTEPKSQPSLLPPSHETKLARNMQSSYIRKGNSLVRNPSSTGATPTGYHGSGCSVYRLTTCTDNLKNSQASDSEIDDVNASTLLRIKEVHTSAFPKEPPLNHTCNSGDSLSVGDTPRNSGLDETIKSSAVPECRTDPVSNPDGQSKLAGNLEKKILYVKRRSNQLIAASSSIDTSIPGADKTQASLSDGYYKSKKNQLVRASSENHVKKEDANVNLLRLAPHTNLPRTSKRPVSGFAKSCRHSKFSSVWKLHDKQSSEKHKNSVVPRKVWPHLFPWKRATYLRNFMHALGAKPNSSSLSTTSQKLLLSRKRGAIYTRSTHGYSLRMSKVLSVGASSLKWSKSIERNSKMANEEATRAVAAAEKKKKEETGAVPIATRSRNHVSRERIFRIGSERYKMDATRRTLHRITAEKESPSSAVLQSEKKVKRSYVPRRLLICNEEYVRIGNGNQLVRDPKKRTRVLASEKVRWSLRTARLRLARKKKYCQFFTRYGKCNKDDGKCLYIHDPSKIAVCTKFLSGSCSNLDCKLTHKVIPERMQDCSYFLKGSCSNENCPYRHVNVKPDWPVCRNFLRGYCADGNECRKKHTYICSDFESTGICPRASTCKLHHPKQKVEAKPESEQKKIVRGRYFDGGLIGVADCTTPEKLSAKGKNDLGCHEGNFPDYISLVVSDDEVDPTLESEGVLSDMEISDDDELVQPSLVMNRDRV</sequence>
<dbReference type="SMART" id="SM00356">
    <property type="entry name" value="ZnF_C3H1"/>
    <property type="match status" value="5"/>
</dbReference>
<protein>
    <recommendedName>
        <fullName evidence="8">C3H1-type domain-containing protein</fullName>
    </recommendedName>
</protein>
<feature type="region of interest" description="Disordered" evidence="7">
    <location>
        <begin position="950"/>
        <end position="979"/>
    </location>
</feature>